<dbReference type="CDD" id="cd06532">
    <property type="entry name" value="Glyco_transf_25"/>
    <property type="match status" value="1"/>
</dbReference>
<dbReference type="HOGENOM" id="CLU_071269_3_0_6"/>
<evidence type="ECO:0000313" key="3">
    <source>
        <dbReference type="Proteomes" id="UP000006087"/>
    </source>
</evidence>
<dbReference type="Pfam" id="PF01755">
    <property type="entry name" value="Glyco_transf_25"/>
    <property type="match status" value="1"/>
</dbReference>
<accession>K1IWM1</accession>
<dbReference type="RefSeq" id="WP_005342499.1">
    <property type="nucleotide sequence ID" value="NZ_JH823256.1"/>
</dbReference>
<name>K1IWM1_AERVE</name>
<dbReference type="Proteomes" id="UP000006087">
    <property type="component" value="Unassembled WGS sequence"/>
</dbReference>
<protein>
    <recommendedName>
        <fullName evidence="1">Glycosyl transferase family 25 domain-containing protein</fullName>
    </recommendedName>
</protein>
<feature type="domain" description="Glycosyl transferase family 25" evidence="1">
    <location>
        <begin position="4"/>
        <end position="185"/>
    </location>
</feature>
<proteinExistence type="predicted"/>
<evidence type="ECO:0000259" key="1">
    <source>
        <dbReference type="Pfam" id="PF01755"/>
    </source>
</evidence>
<dbReference type="PATRIC" id="fig|1073383.3.peg.977"/>
<gene>
    <name evidence="2" type="ORF">HMPREF1168_00966</name>
</gene>
<organism evidence="2 3">
    <name type="scientific">Aeromonas veronii AMC34</name>
    <dbReference type="NCBI Taxonomy" id="1073383"/>
    <lineage>
        <taxon>Bacteria</taxon>
        <taxon>Pseudomonadati</taxon>
        <taxon>Pseudomonadota</taxon>
        <taxon>Gammaproteobacteria</taxon>
        <taxon>Aeromonadales</taxon>
        <taxon>Aeromonadaceae</taxon>
        <taxon>Aeromonas</taxon>
    </lineage>
</organism>
<dbReference type="AlphaFoldDB" id="K1IWM1"/>
<sequence>MNLKIYIISLEKNKERQHIITKRMMQLGLDFEFFFGVDGSLLTQAELSQVDQQYCRTHFNHEMNPSEVGCAMSHIRIYEKMISDNIHHALILEDDAYVLSCVPDILSSIMQRPNFDMLYLFHGKAKRWPLSHKLPHDYRLVRYRSPSKNSKRCIIGAVAYILSINGAKKLLNHAYPIRMPADYLTGLIQKSRLITYGIEPNCVDTGHLDTTIPNRNYGSHIENNGK</sequence>
<reference evidence="2 3" key="1">
    <citation type="submission" date="2012-06" db="EMBL/GenBank/DDBJ databases">
        <title>The Genome Sequence of Aeromonas veronii AMC34.</title>
        <authorList>
            <consortium name="The Broad Institute Genome Sequencing Platform"/>
            <person name="Earl A."/>
            <person name="Ward D."/>
            <person name="Feldgarden M."/>
            <person name="Gevers D."/>
            <person name="Graf J."/>
            <person name="Tomasi A."/>
            <person name="Horneman A."/>
            <person name="Walker B."/>
            <person name="Young S.K."/>
            <person name="Zeng Q."/>
            <person name="Gargeya S."/>
            <person name="Fitzgerald M."/>
            <person name="Haas B."/>
            <person name="Abouelleil A."/>
            <person name="Alvarado L."/>
            <person name="Arachchi H.M."/>
            <person name="Berlin A.M."/>
            <person name="Chapman S.B."/>
            <person name="Goldberg J."/>
            <person name="Griggs A."/>
            <person name="Gujja S."/>
            <person name="Hansen M."/>
            <person name="Howarth C."/>
            <person name="Imamovic A."/>
            <person name="Larimer J."/>
            <person name="McCowan C."/>
            <person name="Montmayeur A."/>
            <person name="Murphy C."/>
            <person name="Neiman D."/>
            <person name="Pearson M."/>
            <person name="Priest M."/>
            <person name="Roberts A."/>
            <person name="Saif S."/>
            <person name="Shea T."/>
            <person name="Sisk P."/>
            <person name="Sykes S."/>
            <person name="Wortman J."/>
            <person name="Nusbaum C."/>
            <person name="Birren B."/>
        </authorList>
    </citation>
    <scope>NUCLEOTIDE SEQUENCE [LARGE SCALE GENOMIC DNA]</scope>
    <source>
        <strain evidence="2 3">AMC34</strain>
    </source>
</reference>
<dbReference type="InterPro" id="IPR002654">
    <property type="entry name" value="Glyco_trans_25"/>
</dbReference>
<evidence type="ECO:0000313" key="2">
    <source>
        <dbReference type="EMBL" id="EKB22466.1"/>
    </source>
</evidence>
<comment type="caution">
    <text evidence="2">The sequence shown here is derived from an EMBL/GenBank/DDBJ whole genome shotgun (WGS) entry which is preliminary data.</text>
</comment>
<dbReference type="EMBL" id="AGWU01000010">
    <property type="protein sequence ID" value="EKB22466.1"/>
    <property type="molecule type" value="Genomic_DNA"/>
</dbReference>